<dbReference type="RefSeq" id="WP_066604596.1">
    <property type="nucleotide sequence ID" value="NZ_KQ130434.1"/>
</dbReference>
<dbReference type="EMBL" id="JACT01000002">
    <property type="protein sequence ID" value="KMS55868.1"/>
    <property type="molecule type" value="Genomic_DNA"/>
</dbReference>
<evidence type="ECO:0000256" key="1">
    <source>
        <dbReference type="SAM" id="Phobius"/>
    </source>
</evidence>
<sequence length="439" mass="47846">MVARLRALWQGTRASYWLYPALFTLTAAVLAMLTVWLDRHGATAWLTSHEWVDQARPEGARNVLNVISGSMIGVASTVFSITIAAVVYASGSYGPRLLANFMEDRGNQLSLATFIATFVYAVMVLRVVRDAYETAGDPGFVPQLSLMVATGLMAASIAVLVYFLNHVPASIRINAVLEGIGERLLRAIRDRFPQGCVEEQRDQPPLGASVAAIGTGYIQIVDFAGLDRIARETGCRIEMRLRPGDFVHPDVELLAVVGVEVDDVMRDRLRGCFSLGAMRSPAQDIEFLIDELVEIALRALSPGINDPFTAVTALHWLGAATAQIGARDLRGGPDQGDYDWNRVVPMNDDFDHFVRRGFGGVRAAAATSPIAAAQFLDCLLGAASPLRLHGRRVRLREEGALLMAQARLELAGPSLDELDARYCDFVEAMKDGGYERLLS</sequence>
<keyword evidence="3" id="KW-1185">Reference proteome</keyword>
<organism evidence="2 3">
    <name type="scientific">Sphingobium cupriresistens LL01</name>
    <dbReference type="NCBI Taxonomy" id="1420583"/>
    <lineage>
        <taxon>Bacteria</taxon>
        <taxon>Pseudomonadati</taxon>
        <taxon>Pseudomonadota</taxon>
        <taxon>Alphaproteobacteria</taxon>
        <taxon>Sphingomonadales</taxon>
        <taxon>Sphingomonadaceae</taxon>
        <taxon>Sphingobium</taxon>
    </lineage>
</organism>
<name>A0A0J7XXC1_9SPHN</name>
<dbReference type="PATRIC" id="fig|1420583.3.peg.2654"/>
<keyword evidence="1" id="KW-1133">Transmembrane helix</keyword>
<keyword evidence="1" id="KW-0472">Membrane</keyword>
<evidence type="ECO:0000313" key="2">
    <source>
        <dbReference type="EMBL" id="KMS55868.1"/>
    </source>
</evidence>
<dbReference type="InterPro" id="IPR018723">
    <property type="entry name" value="DUF2254_membrane"/>
</dbReference>
<dbReference type="AlphaFoldDB" id="A0A0J7XXC1"/>
<gene>
    <name evidence="2" type="ORF">V473_14225</name>
</gene>
<feature type="transmembrane region" description="Helical" evidence="1">
    <location>
        <begin position="109"/>
        <end position="128"/>
    </location>
</feature>
<feature type="transmembrane region" description="Helical" evidence="1">
    <location>
        <begin position="16"/>
        <end position="37"/>
    </location>
</feature>
<feature type="transmembrane region" description="Helical" evidence="1">
    <location>
        <begin position="140"/>
        <end position="164"/>
    </location>
</feature>
<dbReference type="Proteomes" id="UP000052232">
    <property type="component" value="Unassembled WGS sequence"/>
</dbReference>
<protein>
    <recommendedName>
        <fullName evidence="4">DUF2254 domain-containing protein</fullName>
    </recommendedName>
</protein>
<evidence type="ECO:0000313" key="3">
    <source>
        <dbReference type="Proteomes" id="UP000052232"/>
    </source>
</evidence>
<feature type="transmembrane region" description="Helical" evidence="1">
    <location>
        <begin position="66"/>
        <end position="88"/>
    </location>
</feature>
<keyword evidence="1" id="KW-0812">Transmembrane</keyword>
<dbReference type="STRING" id="1420583.V473_14225"/>
<dbReference type="Pfam" id="PF10011">
    <property type="entry name" value="DUF2254"/>
    <property type="match status" value="1"/>
</dbReference>
<comment type="caution">
    <text evidence="2">The sequence shown here is derived from an EMBL/GenBank/DDBJ whole genome shotgun (WGS) entry which is preliminary data.</text>
</comment>
<accession>A0A0J7XXC1</accession>
<reference evidence="2 3" key="1">
    <citation type="journal article" date="2015" name="G3 (Bethesda)">
        <title>Insights into Ongoing Evolution of the Hexachlorocyclohexane Catabolic Pathway from Comparative Genomics of Ten Sphingomonadaceae Strains.</title>
        <authorList>
            <person name="Pearce S.L."/>
            <person name="Oakeshott J.G."/>
            <person name="Pandey G."/>
        </authorList>
    </citation>
    <scope>NUCLEOTIDE SEQUENCE [LARGE SCALE GENOMIC DNA]</scope>
    <source>
        <strain evidence="2 3">LL01</strain>
    </source>
</reference>
<evidence type="ECO:0008006" key="4">
    <source>
        <dbReference type="Google" id="ProtNLM"/>
    </source>
</evidence>
<proteinExistence type="predicted"/>